<organism evidence="3 4">
    <name type="scientific">Glossina palpalis gambiensis</name>
    <dbReference type="NCBI Taxonomy" id="67801"/>
    <lineage>
        <taxon>Eukaryota</taxon>
        <taxon>Metazoa</taxon>
        <taxon>Ecdysozoa</taxon>
        <taxon>Arthropoda</taxon>
        <taxon>Hexapoda</taxon>
        <taxon>Insecta</taxon>
        <taxon>Pterygota</taxon>
        <taxon>Neoptera</taxon>
        <taxon>Endopterygota</taxon>
        <taxon>Diptera</taxon>
        <taxon>Brachycera</taxon>
        <taxon>Muscomorpha</taxon>
        <taxon>Hippoboscoidea</taxon>
        <taxon>Glossinidae</taxon>
        <taxon>Glossina</taxon>
    </lineage>
</organism>
<dbReference type="GO" id="GO:0036064">
    <property type="term" value="C:ciliary basal body"/>
    <property type="evidence" value="ECO:0007669"/>
    <property type="project" value="TreeGrafter"/>
</dbReference>
<dbReference type="Proteomes" id="UP000092460">
    <property type="component" value="Unassembled WGS sequence"/>
</dbReference>
<feature type="compositionally biased region" description="Low complexity" evidence="2">
    <location>
        <begin position="599"/>
        <end position="616"/>
    </location>
</feature>
<dbReference type="PANTHER" id="PTHR24110">
    <property type="entry name" value="CENTROSOMAL PROTEIN OF 78 KDA"/>
    <property type="match status" value="1"/>
</dbReference>
<keyword evidence="4" id="KW-1185">Reference proteome</keyword>
<feature type="compositionally biased region" description="Polar residues" evidence="2">
    <location>
        <begin position="562"/>
        <end position="585"/>
    </location>
</feature>
<dbReference type="InterPro" id="IPR026212">
    <property type="entry name" value="Cep78"/>
</dbReference>
<dbReference type="InterPro" id="IPR001611">
    <property type="entry name" value="Leu-rich_rpt"/>
</dbReference>
<keyword evidence="1" id="KW-0175">Coiled coil</keyword>
<evidence type="ECO:0000256" key="1">
    <source>
        <dbReference type="SAM" id="Coils"/>
    </source>
</evidence>
<dbReference type="FunFam" id="3.80.10.10:FF:000933">
    <property type="entry name" value="RNI-like superfamily protein"/>
    <property type="match status" value="1"/>
</dbReference>
<proteinExistence type="predicted"/>
<name>A0A1B0B4Y5_9MUSC</name>
<feature type="coiled-coil region" evidence="1">
    <location>
        <begin position="351"/>
        <end position="406"/>
    </location>
</feature>
<evidence type="ECO:0000313" key="4">
    <source>
        <dbReference type="Proteomes" id="UP000092460"/>
    </source>
</evidence>
<dbReference type="SMART" id="SM00368">
    <property type="entry name" value="LRR_RI"/>
    <property type="match status" value="4"/>
</dbReference>
<dbReference type="AlphaFoldDB" id="A0A1B0B4Y5"/>
<protein>
    <recommendedName>
        <fullName evidence="5">Protein Cep78 homolog</fullName>
    </recommendedName>
</protein>
<feature type="compositionally biased region" description="Basic and acidic residues" evidence="2">
    <location>
        <begin position="530"/>
        <end position="544"/>
    </location>
</feature>
<sequence>MHKFNNLELREVASGTTSTKKINRCRSFHFRYLELCRAKNLTPVPDIKAKNNATSVLDFFGDKLAVNDWLLIVEALYYDQVLQNVGIRMRKAFGMAVLDHLDTEKKAKLFRQRPVIYTKFVFSGVVEAISNCIEFNKNLRILNLEGLPLSDKYVESIAKAVSTNESLKEISFQRSYIYDKGCEAICNTIKYLEHVEKLNLSECELTTKGAECVADMIKIQKISRYTEGWQKSLRYRDVDPDTIPGLRNIALSGNTQIGDDGLKCIVEVLKEDVWIKVIDMEQCGLTDRAANMILDCLEINNYIIDFNVRNNNGISKFLQRSIRDQLGKDDEDQKLMDGQTELVAGPNGVVVKRAKGTLTNLKEQLKTLEEQLAFERMLRKKAELLNEKLNQQIIAYENQLENESKANVPDGYVVVKNESLQSIIKERNDFQKIIKPSSAASTPRKNINICLNKEATLGHHQQTYINVHDDDDGEETENESNDPERQVHLNSPVNGVTANLIITQKETRKALKVRKVKSEMKYAEPPTVKESAKKKESKSDHELANETDFQLSAVHFETNIGDTMSNSITDSSRSQNSSKTLTNAPVQPHKDKRANYVHSNNTNNSNNNSNSNAINNNVANGKNNLFESLTKFELDEISIPTTRSISSDLCSSDSDTLRDDNEYQPMKVFIRRAKPMPLTPMPQNQHHDIFDPNVDEAEFTKSVKSPRSLFLGLCNE</sequence>
<dbReference type="SUPFAM" id="SSF52047">
    <property type="entry name" value="RNI-like"/>
    <property type="match status" value="1"/>
</dbReference>
<dbReference type="VEuPathDB" id="VectorBase:GPPI019063"/>
<dbReference type="Pfam" id="PF13516">
    <property type="entry name" value="LRR_6"/>
    <property type="match status" value="2"/>
</dbReference>
<accession>A0A1B0B4Y5</accession>
<evidence type="ECO:0000256" key="2">
    <source>
        <dbReference type="SAM" id="MobiDB-lite"/>
    </source>
</evidence>
<dbReference type="InterPro" id="IPR032675">
    <property type="entry name" value="LRR_dom_sf"/>
</dbReference>
<feature type="region of interest" description="Disordered" evidence="2">
    <location>
        <begin position="522"/>
        <end position="546"/>
    </location>
</feature>
<feature type="compositionally biased region" description="Acidic residues" evidence="2">
    <location>
        <begin position="469"/>
        <end position="481"/>
    </location>
</feature>
<dbReference type="GO" id="GO:0044782">
    <property type="term" value="P:cilium organization"/>
    <property type="evidence" value="ECO:0007669"/>
    <property type="project" value="TreeGrafter"/>
</dbReference>
<dbReference type="EnsemblMetazoa" id="GPPI019063-RA">
    <property type="protein sequence ID" value="GPPI019063-PA"/>
    <property type="gene ID" value="GPPI019063"/>
</dbReference>
<dbReference type="EMBL" id="JXJN01008572">
    <property type="status" value="NOT_ANNOTATED_CDS"/>
    <property type="molecule type" value="Genomic_DNA"/>
</dbReference>
<evidence type="ECO:0008006" key="5">
    <source>
        <dbReference type="Google" id="ProtNLM"/>
    </source>
</evidence>
<dbReference type="Gene3D" id="3.80.10.10">
    <property type="entry name" value="Ribonuclease Inhibitor"/>
    <property type="match status" value="2"/>
</dbReference>
<feature type="region of interest" description="Disordered" evidence="2">
    <location>
        <begin position="562"/>
        <end position="616"/>
    </location>
</feature>
<evidence type="ECO:0000313" key="3">
    <source>
        <dbReference type="EnsemblMetazoa" id="GPPI019063-PA"/>
    </source>
</evidence>
<feature type="region of interest" description="Disordered" evidence="2">
    <location>
        <begin position="468"/>
        <end position="491"/>
    </location>
</feature>
<dbReference type="STRING" id="67801.A0A1B0B4Y5"/>
<reference evidence="4" key="1">
    <citation type="submission" date="2015-01" db="EMBL/GenBank/DDBJ databases">
        <authorList>
            <person name="Aksoy S."/>
            <person name="Warren W."/>
            <person name="Wilson R.K."/>
        </authorList>
    </citation>
    <scope>NUCLEOTIDE SEQUENCE [LARGE SCALE GENOMIC DNA]</scope>
    <source>
        <strain evidence="4">IAEA</strain>
    </source>
</reference>
<dbReference type="GO" id="GO:0005813">
    <property type="term" value="C:centrosome"/>
    <property type="evidence" value="ECO:0007669"/>
    <property type="project" value="TreeGrafter"/>
</dbReference>
<dbReference type="PANTHER" id="PTHR24110:SF3">
    <property type="entry name" value="CENTROSOMAL PROTEIN OF 78 KDA"/>
    <property type="match status" value="1"/>
</dbReference>
<dbReference type="PRINTS" id="PR02062">
    <property type="entry name" value="CENTROSOME78"/>
</dbReference>
<reference evidence="3" key="2">
    <citation type="submission" date="2020-05" db="UniProtKB">
        <authorList>
            <consortium name="EnsemblMetazoa"/>
        </authorList>
    </citation>
    <scope>IDENTIFICATION</scope>
    <source>
        <strain evidence="3">IAEA</strain>
    </source>
</reference>